<comment type="caution">
    <text evidence="3">The sequence shown here is derived from an EMBL/GenBank/DDBJ whole genome shotgun (WGS) entry which is preliminary data.</text>
</comment>
<dbReference type="Gene3D" id="3.10.180.10">
    <property type="entry name" value="2,3-Dihydroxybiphenyl 1,2-Dioxygenase, domain 1"/>
    <property type="match status" value="1"/>
</dbReference>
<dbReference type="AlphaFoldDB" id="A0A1G2T1Q3"/>
<dbReference type="PANTHER" id="PTHR36113">
    <property type="entry name" value="LYASE, PUTATIVE-RELATED-RELATED"/>
    <property type="match status" value="1"/>
</dbReference>
<reference evidence="3 4" key="1">
    <citation type="journal article" date="2016" name="Nat. Commun.">
        <title>Thousands of microbial genomes shed light on interconnected biogeochemical processes in an aquifer system.</title>
        <authorList>
            <person name="Anantharaman K."/>
            <person name="Brown C.T."/>
            <person name="Hug L.A."/>
            <person name="Sharon I."/>
            <person name="Castelle C.J."/>
            <person name="Probst A.J."/>
            <person name="Thomas B.C."/>
            <person name="Singh A."/>
            <person name="Wilkins M.J."/>
            <person name="Karaoz U."/>
            <person name="Brodie E.L."/>
            <person name="Williams K.H."/>
            <person name="Hubbard S.S."/>
            <person name="Banfield J.F."/>
        </authorList>
    </citation>
    <scope>NUCLEOTIDE SEQUENCE [LARGE SCALE GENOMIC DNA]</scope>
</reference>
<dbReference type="InterPro" id="IPR037523">
    <property type="entry name" value="VOC_core"/>
</dbReference>
<dbReference type="CDD" id="cd06587">
    <property type="entry name" value="VOC"/>
    <property type="match status" value="1"/>
</dbReference>
<feature type="domain" description="VOC" evidence="2">
    <location>
        <begin position="1"/>
        <end position="117"/>
    </location>
</feature>
<gene>
    <name evidence="3" type="ORF">A2832_01030</name>
</gene>
<dbReference type="EMBL" id="MHVG01000018">
    <property type="protein sequence ID" value="OHA90561.1"/>
    <property type="molecule type" value="Genomic_DNA"/>
</dbReference>
<proteinExistence type="predicted"/>
<accession>A0A1G2T1Q3</accession>
<dbReference type="SUPFAM" id="SSF54593">
    <property type="entry name" value="Glyoxalase/Bleomycin resistance protein/Dihydroxybiphenyl dioxygenase"/>
    <property type="match status" value="1"/>
</dbReference>
<name>A0A1G2T1Q3_9BACT</name>
<evidence type="ECO:0000259" key="2">
    <source>
        <dbReference type="PROSITE" id="PS51819"/>
    </source>
</evidence>
<sequence>MIKHIEFWVSDMKCSTKFYKRLFHIIGWNQTERNAFINNQTKIYFIEHNVKAQKTIGPRHICFSANSRKIVDDVGKLLTKNKHDIIRGPVKSSYKNRSSYTIDFRDPDGYVLEVATKSIISR</sequence>
<protein>
    <recommendedName>
        <fullName evidence="2">VOC domain-containing protein</fullName>
    </recommendedName>
</protein>
<dbReference type="InterPro" id="IPR004360">
    <property type="entry name" value="Glyas_Fos-R_dOase_dom"/>
</dbReference>
<evidence type="ECO:0000313" key="3">
    <source>
        <dbReference type="EMBL" id="OHA90561.1"/>
    </source>
</evidence>
<dbReference type="Pfam" id="PF00903">
    <property type="entry name" value="Glyoxalase"/>
    <property type="match status" value="1"/>
</dbReference>
<dbReference type="InterPro" id="IPR051332">
    <property type="entry name" value="Fosfomycin_Res_Enzymes"/>
</dbReference>
<dbReference type="PANTHER" id="PTHR36113:SF6">
    <property type="entry name" value="FOSFOMYCIN RESISTANCE PROTEIN FOSX"/>
    <property type="match status" value="1"/>
</dbReference>
<dbReference type="GO" id="GO:0046872">
    <property type="term" value="F:metal ion binding"/>
    <property type="evidence" value="ECO:0007669"/>
    <property type="project" value="UniProtKB-KW"/>
</dbReference>
<dbReference type="Proteomes" id="UP000178538">
    <property type="component" value="Unassembled WGS sequence"/>
</dbReference>
<dbReference type="InterPro" id="IPR029068">
    <property type="entry name" value="Glyas_Bleomycin-R_OHBP_Dase"/>
</dbReference>
<dbReference type="STRING" id="1802737.A2832_01030"/>
<evidence type="ECO:0000313" key="4">
    <source>
        <dbReference type="Proteomes" id="UP000178538"/>
    </source>
</evidence>
<evidence type="ECO:0000256" key="1">
    <source>
        <dbReference type="ARBA" id="ARBA00022723"/>
    </source>
</evidence>
<organism evidence="3 4">
    <name type="scientific">Candidatus Zambryskibacteria bacterium RIFCSPHIGHO2_01_FULL_44_22b</name>
    <dbReference type="NCBI Taxonomy" id="1802737"/>
    <lineage>
        <taxon>Bacteria</taxon>
        <taxon>Candidatus Zambryskiibacteriota</taxon>
    </lineage>
</organism>
<dbReference type="PROSITE" id="PS51819">
    <property type="entry name" value="VOC"/>
    <property type="match status" value="1"/>
</dbReference>
<keyword evidence="1" id="KW-0479">Metal-binding</keyword>